<dbReference type="InterPro" id="IPR043519">
    <property type="entry name" value="NT_sf"/>
</dbReference>
<dbReference type="AlphaFoldDB" id="A0AA42CV98"/>
<dbReference type="Gene3D" id="3.30.460.10">
    <property type="entry name" value="Beta Polymerase, domain 2"/>
    <property type="match status" value="1"/>
</dbReference>
<dbReference type="RefSeq" id="WP_265269676.1">
    <property type="nucleotide sequence ID" value="NZ_JANFAV010000012.1"/>
</dbReference>
<gene>
    <name evidence="2" type="ORF">NEE01_16020</name>
</gene>
<organism evidence="2 3">
    <name type="scientific">Sphingomonas lycopersici</name>
    <dbReference type="NCBI Taxonomy" id="2951807"/>
    <lineage>
        <taxon>Bacteria</taxon>
        <taxon>Pseudomonadati</taxon>
        <taxon>Pseudomonadota</taxon>
        <taxon>Alphaproteobacteria</taxon>
        <taxon>Sphingomonadales</taxon>
        <taxon>Sphingomonadaceae</taxon>
        <taxon>Sphingomonas</taxon>
    </lineage>
</organism>
<feature type="domain" description="RelA/SpoT" evidence="1">
    <location>
        <begin position="41"/>
        <end position="170"/>
    </location>
</feature>
<name>A0AA42CV98_9SPHN</name>
<dbReference type="PANTHER" id="PTHR41773:SF1">
    <property type="entry name" value="RELA_SPOT DOMAIN-CONTAINING PROTEIN"/>
    <property type="match status" value="1"/>
</dbReference>
<protein>
    <submittedName>
        <fullName evidence="2">RelA/SpoT domain-containing protein</fullName>
    </submittedName>
</protein>
<dbReference type="CDD" id="cd05399">
    <property type="entry name" value="NT_Rel-Spo_like"/>
    <property type="match status" value="1"/>
</dbReference>
<comment type="caution">
    <text evidence="2">The sequence shown here is derived from an EMBL/GenBank/DDBJ whole genome shotgun (WGS) entry which is preliminary data.</text>
</comment>
<dbReference type="Proteomes" id="UP001165565">
    <property type="component" value="Unassembled WGS sequence"/>
</dbReference>
<dbReference type="SMART" id="SM00954">
    <property type="entry name" value="RelA_SpoT"/>
    <property type="match status" value="1"/>
</dbReference>
<evidence type="ECO:0000259" key="1">
    <source>
        <dbReference type="SMART" id="SM00954"/>
    </source>
</evidence>
<evidence type="ECO:0000313" key="2">
    <source>
        <dbReference type="EMBL" id="MCW6536286.1"/>
    </source>
</evidence>
<dbReference type="InterPro" id="IPR007685">
    <property type="entry name" value="RelA_SpoT"/>
</dbReference>
<dbReference type="EMBL" id="JANFAV010000012">
    <property type="protein sequence ID" value="MCW6536286.1"/>
    <property type="molecule type" value="Genomic_DNA"/>
</dbReference>
<dbReference type="GO" id="GO:0015969">
    <property type="term" value="P:guanosine tetraphosphate metabolic process"/>
    <property type="evidence" value="ECO:0007669"/>
    <property type="project" value="InterPro"/>
</dbReference>
<reference evidence="2" key="1">
    <citation type="submission" date="2022-06" db="EMBL/GenBank/DDBJ databases">
        <title>Sphingomonas sp. nov. isolated from rhizosphere soil of tomato.</title>
        <authorList>
            <person name="Dong H."/>
            <person name="Gao R."/>
        </authorList>
    </citation>
    <scope>NUCLEOTIDE SEQUENCE</scope>
    <source>
        <strain evidence="2">MMSM24</strain>
    </source>
</reference>
<dbReference type="SUPFAM" id="SSF81301">
    <property type="entry name" value="Nucleotidyltransferase"/>
    <property type="match status" value="1"/>
</dbReference>
<keyword evidence="3" id="KW-1185">Reference proteome</keyword>
<dbReference type="Pfam" id="PF04607">
    <property type="entry name" value="RelA_SpoT"/>
    <property type="match status" value="1"/>
</dbReference>
<dbReference type="PANTHER" id="PTHR41773">
    <property type="entry name" value="GTP PYROPHOSPHATASE-RELATED"/>
    <property type="match status" value="1"/>
</dbReference>
<proteinExistence type="predicted"/>
<accession>A0AA42CV98</accession>
<sequence length="993" mass="111190">MTFEEYRLGGRSRYVAFVEAIRNILKAAVDANGIVPHAITGRAKDPESLRKKLLKREVHLAGAVDEAVKDLAGVRIVFLTNEEIGAFNGTYLLRENFEVISVNVHHAVPGTETETKLFDSTNYLVRLRPERLALAEYKPFEGLRAEIQVQTLLNHAWAEMGHDTIYKQPDLHNVGQKRLEAIRDRLDRVMREHLLPAGHDFDKIARDFRRLLDADGSFEETVSTLASSDDNNELDGAISKLDELILPQCDDRGAQFLKLQPALVDAVKRRRGSDAAPLETIFGDYPGKGGDDIARAVSRLFDRYLYCDPALTFATLIDLHGGAATDTERRIWVDLADKFSKHDLAIWKEYGPAVPRLVLDEIGKLSPEQRFAARSLLIEMLGNILSAELGGTTWNSMSVQIHQGAVPVSDVLHELRTEAITVLEGFLDMAETDVARCEILGALRKAASTPYNGGKPDLMAMIMSDGARVFAIERTRAPAWGLELRRSCEANAIHGHYRFRELPPYLQGASDIEAAQKAVVTELLALRDQLNADPDFTLYKMLVGHDSVRPGAWDEHPFDPDADAAWRSAGHDDIVARITADTFDEWIERIRRYLAEPMFSGGELISLCDCLKLLGERKPEVAARFLNVMDDALSRLLIALMLGIDASGAGNIAASAHRWISEGRFLGDIAEYTRWQAVFDPDMLIAITRRAIETGDDDAVLTAINAVSSRYAKAPEQRLIDEVFMPALGHMETVQKPHWVANAWGLHQTALIAALDETQSDRLLRSFVELPEIDYHADNMLAVVATKFPGLVIQFFEARVARGRDRSGLPFDPIPFRLNQLQKPLSREPVLLLEAARRWHADAPDYHEFRGGRLIGHVFPTLSPEMAGPLAELVKTGGRVELDFILTTLLAYEGSEAVYPLCMDVVDCLDEDDEWLSRVSHVLGKTGVLTGEFGFVEAEGAQRARLERWMEDARPKVKAYAAEQVRQIDQSRAWEQRRVERDVEQRRRDWGEA</sequence>
<evidence type="ECO:0000313" key="3">
    <source>
        <dbReference type="Proteomes" id="UP001165565"/>
    </source>
</evidence>